<gene>
    <name evidence="2" type="ORF">MBAV_002612</name>
</gene>
<keyword evidence="1" id="KW-1133">Transmembrane helix</keyword>
<sequence>MAAFEGLLKALGEDENGRLKKIIFIIITIITVASTITILLIFFYEPGSFNKFTFWSVVEVIFGLIVGVMVITLLLIPLNLLLTMIVFGIFMLLKKIQSKLS</sequence>
<protein>
    <submittedName>
        <fullName evidence="2">Membrane protein</fullName>
    </submittedName>
</protein>
<evidence type="ECO:0000313" key="2">
    <source>
        <dbReference type="EMBL" id="KJU85193.1"/>
    </source>
</evidence>
<evidence type="ECO:0000256" key="1">
    <source>
        <dbReference type="SAM" id="Phobius"/>
    </source>
</evidence>
<reference evidence="2 3" key="1">
    <citation type="submission" date="2015-02" db="EMBL/GenBank/DDBJ databases">
        <title>Single-cell genomics of uncultivated deep-branching MTB reveals a conserved set of magnetosome genes.</title>
        <authorList>
            <person name="Kolinko S."/>
            <person name="Richter M."/>
            <person name="Glockner F.O."/>
            <person name="Brachmann A."/>
            <person name="Schuler D."/>
        </authorList>
    </citation>
    <scope>NUCLEOTIDE SEQUENCE [LARGE SCALE GENOMIC DNA]</scope>
    <source>
        <strain evidence="2">TM-1</strain>
    </source>
</reference>
<evidence type="ECO:0000313" key="3">
    <source>
        <dbReference type="Proteomes" id="UP000033423"/>
    </source>
</evidence>
<dbReference type="Proteomes" id="UP000033423">
    <property type="component" value="Unassembled WGS sequence"/>
</dbReference>
<dbReference type="AlphaFoldDB" id="A0A0F3GWX8"/>
<keyword evidence="1" id="KW-0472">Membrane</keyword>
<comment type="caution">
    <text evidence="2">The sequence shown here is derived from an EMBL/GenBank/DDBJ whole genome shotgun (WGS) entry which is preliminary data.</text>
</comment>
<name>A0A0F3GWX8_9BACT</name>
<organism evidence="2 3">
    <name type="scientific">Candidatus Magnetobacterium bavaricum</name>
    <dbReference type="NCBI Taxonomy" id="29290"/>
    <lineage>
        <taxon>Bacteria</taxon>
        <taxon>Pseudomonadati</taxon>
        <taxon>Nitrospirota</taxon>
        <taxon>Thermodesulfovibrionia</taxon>
        <taxon>Thermodesulfovibrionales</taxon>
        <taxon>Candidatus Magnetobacteriaceae</taxon>
        <taxon>Candidatus Magnetobacterium</taxon>
    </lineage>
</organism>
<dbReference type="EMBL" id="LACI01001123">
    <property type="protein sequence ID" value="KJU85193.1"/>
    <property type="molecule type" value="Genomic_DNA"/>
</dbReference>
<keyword evidence="1" id="KW-0812">Transmembrane</keyword>
<feature type="transmembrane region" description="Helical" evidence="1">
    <location>
        <begin position="64"/>
        <end position="93"/>
    </location>
</feature>
<keyword evidence="3" id="KW-1185">Reference proteome</keyword>
<feature type="transmembrane region" description="Helical" evidence="1">
    <location>
        <begin position="22"/>
        <end position="44"/>
    </location>
</feature>
<proteinExistence type="predicted"/>
<accession>A0A0F3GWX8</accession>